<evidence type="ECO:0000256" key="1">
    <source>
        <dbReference type="ARBA" id="ARBA00004141"/>
    </source>
</evidence>
<protein>
    <submittedName>
        <fullName evidence="10">Rhomboid family intramembrane serine protease</fullName>
    </submittedName>
</protein>
<dbReference type="SUPFAM" id="SSF144091">
    <property type="entry name" value="Rhomboid-like"/>
    <property type="match status" value="1"/>
</dbReference>
<organism evidence="10 11">
    <name type="scientific">Pedobacter cryophilus</name>
    <dbReference type="NCBI Taxonomy" id="2571271"/>
    <lineage>
        <taxon>Bacteria</taxon>
        <taxon>Pseudomonadati</taxon>
        <taxon>Bacteroidota</taxon>
        <taxon>Sphingobacteriia</taxon>
        <taxon>Sphingobacteriales</taxon>
        <taxon>Sphingobacteriaceae</taxon>
        <taxon>Pedobacter</taxon>
    </lineage>
</organism>
<evidence type="ECO:0000313" key="10">
    <source>
        <dbReference type="EMBL" id="TKC01038.1"/>
    </source>
</evidence>
<evidence type="ECO:0000256" key="5">
    <source>
        <dbReference type="ARBA" id="ARBA00022989"/>
    </source>
</evidence>
<evidence type="ECO:0000256" key="3">
    <source>
        <dbReference type="ARBA" id="ARBA00022692"/>
    </source>
</evidence>
<dbReference type="GO" id="GO:0016020">
    <property type="term" value="C:membrane"/>
    <property type="evidence" value="ECO:0007669"/>
    <property type="project" value="UniProtKB-SubCell"/>
</dbReference>
<proteinExistence type="inferred from homology"/>
<evidence type="ECO:0000256" key="2">
    <source>
        <dbReference type="ARBA" id="ARBA00009045"/>
    </source>
</evidence>
<dbReference type="Proteomes" id="UP000308181">
    <property type="component" value="Unassembled WGS sequence"/>
</dbReference>
<feature type="transmembrane region" description="Helical" evidence="7">
    <location>
        <begin position="73"/>
        <end position="96"/>
    </location>
</feature>
<dbReference type="InterPro" id="IPR022764">
    <property type="entry name" value="Peptidase_S54_rhomboid_dom"/>
</dbReference>
<dbReference type="PANTHER" id="PTHR43731">
    <property type="entry name" value="RHOMBOID PROTEASE"/>
    <property type="match status" value="1"/>
</dbReference>
<dbReference type="Gene3D" id="1.20.1540.10">
    <property type="entry name" value="Rhomboid-like"/>
    <property type="match status" value="1"/>
</dbReference>
<feature type="domain" description="Peptidase S54 rhomboid" evidence="8">
    <location>
        <begin position="67"/>
        <end position="212"/>
    </location>
</feature>
<dbReference type="Pfam" id="PF20216">
    <property type="entry name" value="DUF6576"/>
    <property type="match status" value="1"/>
</dbReference>
<evidence type="ECO:0000259" key="9">
    <source>
        <dbReference type="Pfam" id="PF20216"/>
    </source>
</evidence>
<reference evidence="10 11" key="1">
    <citation type="submission" date="2019-04" db="EMBL/GenBank/DDBJ databases">
        <title>Pedobacter sp. AR-3-17 sp. nov., isolated from Arctic soil.</title>
        <authorList>
            <person name="Dahal R.H."/>
            <person name="Kim D.-U."/>
        </authorList>
    </citation>
    <scope>NUCLEOTIDE SEQUENCE [LARGE SCALE GENOMIC DNA]</scope>
    <source>
        <strain evidence="10 11">AR-3-17</strain>
    </source>
</reference>
<dbReference type="InterPro" id="IPR046483">
    <property type="entry name" value="DUF6576"/>
</dbReference>
<feature type="domain" description="DUF6576" evidence="9">
    <location>
        <begin position="255"/>
        <end position="287"/>
    </location>
</feature>
<accession>A0A4U1CBC9</accession>
<dbReference type="InterPro" id="IPR035952">
    <property type="entry name" value="Rhomboid-like_sf"/>
</dbReference>
<dbReference type="InterPro" id="IPR050925">
    <property type="entry name" value="Rhomboid_protease_S54"/>
</dbReference>
<keyword evidence="11" id="KW-1185">Reference proteome</keyword>
<comment type="subcellular location">
    <subcellularLocation>
        <location evidence="1">Membrane</location>
        <topology evidence="1">Multi-pass membrane protein</topology>
    </subcellularLocation>
</comment>
<keyword evidence="5 7" id="KW-1133">Transmembrane helix</keyword>
<keyword evidence="3 7" id="KW-0812">Transmembrane</keyword>
<keyword evidence="10" id="KW-0645">Protease</keyword>
<dbReference type="Pfam" id="PF01694">
    <property type="entry name" value="Rhomboid"/>
    <property type="match status" value="1"/>
</dbReference>
<feature type="transmembrane region" description="Helical" evidence="7">
    <location>
        <begin position="20"/>
        <end position="43"/>
    </location>
</feature>
<evidence type="ECO:0000256" key="7">
    <source>
        <dbReference type="SAM" id="Phobius"/>
    </source>
</evidence>
<dbReference type="PANTHER" id="PTHR43731:SF14">
    <property type="entry name" value="PRESENILIN-ASSOCIATED RHOMBOID-LIKE PROTEIN, MITOCHONDRIAL"/>
    <property type="match status" value="1"/>
</dbReference>
<dbReference type="OrthoDB" id="680602at2"/>
<dbReference type="AlphaFoldDB" id="A0A4U1CBC9"/>
<comment type="similarity">
    <text evidence="2">Belongs to the peptidase S54 family.</text>
</comment>
<dbReference type="GO" id="GO:0004252">
    <property type="term" value="F:serine-type endopeptidase activity"/>
    <property type="evidence" value="ECO:0007669"/>
    <property type="project" value="InterPro"/>
</dbReference>
<comment type="caution">
    <text evidence="10">The sequence shown here is derived from an EMBL/GenBank/DDBJ whole genome shotgun (WGS) entry which is preliminary data.</text>
</comment>
<dbReference type="GO" id="GO:0006508">
    <property type="term" value="P:proteolysis"/>
    <property type="evidence" value="ECO:0007669"/>
    <property type="project" value="UniProtKB-KW"/>
</dbReference>
<evidence type="ECO:0000313" key="11">
    <source>
        <dbReference type="Proteomes" id="UP000308181"/>
    </source>
</evidence>
<gene>
    <name evidence="10" type="ORF">FA046_05010</name>
</gene>
<sequence>MSIYNELKMKAFQSGSRVNLFIGINVIVFVVLSLLGVVEFLFAKQSGFGAIITDYLAVPTHLPKLLNRFWTPFTYMFLHAGFFHILFNMLWLFWIGKIFEEYLNSKKLTFVYLGGGLAGAFFYILCYNLFPAFEQTKLISAAVGASAAVTAVVVATAVLLPDYTISLLFFGPVKLKWIAIIYIVIDLISIAGPNAGGHLTHIGGALFGFFYIKSLQNGMDWNKPFENFFLPKSKLKVVSKNYDAPSKTQKNTIPDQEAVDRILDKISQTGYNNLSKKEKEILFNASKNNEEK</sequence>
<dbReference type="EMBL" id="SWBP01000001">
    <property type="protein sequence ID" value="TKC01038.1"/>
    <property type="molecule type" value="Genomic_DNA"/>
</dbReference>
<keyword evidence="4" id="KW-0378">Hydrolase</keyword>
<dbReference type="RefSeq" id="WP_136825243.1">
    <property type="nucleotide sequence ID" value="NZ_SWBP01000001.1"/>
</dbReference>
<evidence type="ECO:0000256" key="4">
    <source>
        <dbReference type="ARBA" id="ARBA00022801"/>
    </source>
</evidence>
<evidence type="ECO:0000259" key="8">
    <source>
        <dbReference type="Pfam" id="PF01694"/>
    </source>
</evidence>
<evidence type="ECO:0000256" key="6">
    <source>
        <dbReference type="ARBA" id="ARBA00023136"/>
    </source>
</evidence>
<keyword evidence="6 7" id="KW-0472">Membrane</keyword>
<feature type="transmembrane region" description="Helical" evidence="7">
    <location>
        <begin position="142"/>
        <end position="163"/>
    </location>
</feature>
<feature type="transmembrane region" description="Helical" evidence="7">
    <location>
        <begin position="108"/>
        <end position="130"/>
    </location>
</feature>
<feature type="transmembrane region" description="Helical" evidence="7">
    <location>
        <begin position="198"/>
        <end position="215"/>
    </location>
</feature>
<name>A0A4U1CBC9_9SPHI</name>